<dbReference type="OrthoDB" id="270763at2759"/>
<evidence type="ECO:0000313" key="10">
    <source>
        <dbReference type="Proteomes" id="UP001149813"/>
    </source>
</evidence>
<evidence type="ECO:0000313" key="9">
    <source>
        <dbReference type="EMBL" id="KAJ1720601.1"/>
    </source>
</evidence>
<dbReference type="Proteomes" id="UP001149813">
    <property type="component" value="Unassembled WGS sequence"/>
</dbReference>
<feature type="compositionally biased region" description="Low complexity" evidence="8">
    <location>
        <begin position="129"/>
        <end position="155"/>
    </location>
</feature>
<dbReference type="Pfam" id="PF06984">
    <property type="entry name" value="MRP-L47"/>
    <property type="match status" value="1"/>
</dbReference>
<evidence type="ECO:0000256" key="7">
    <source>
        <dbReference type="ARBA" id="ARBA00035399"/>
    </source>
</evidence>
<proteinExistence type="inferred from homology"/>
<evidence type="ECO:0000256" key="6">
    <source>
        <dbReference type="ARBA" id="ARBA00035289"/>
    </source>
</evidence>
<organism evidence="9 10">
    <name type="scientific">Coemansia erecta</name>
    <dbReference type="NCBI Taxonomy" id="147472"/>
    <lineage>
        <taxon>Eukaryota</taxon>
        <taxon>Fungi</taxon>
        <taxon>Fungi incertae sedis</taxon>
        <taxon>Zoopagomycota</taxon>
        <taxon>Kickxellomycotina</taxon>
        <taxon>Kickxellomycetes</taxon>
        <taxon>Kickxellales</taxon>
        <taxon>Kickxellaceae</taxon>
        <taxon>Coemansia</taxon>
    </lineage>
</organism>
<dbReference type="GO" id="GO:0032543">
    <property type="term" value="P:mitochondrial translation"/>
    <property type="evidence" value="ECO:0007669"/>
    <property type="project" value="TreeGrafter"/>
</dbReference>
<dbReference type="InterPro" id="IPR010729">
    <property type="entry name" value="Ribosomal_uL29_mit"/>
</dbReference>
<name>A0A9W7XTP0_9FUNG</name>
<dbReference type="InterPro" id="IPR038340">
    <property type="entry name" value="MRP-L47_sf"/>
</dbReference>
<comment type="caution">
    <text evidence="9">The sequence shown here is derived from an EMBL/GenBank/DDBJ whole genome shotgun (WGS) entry which is preliminary data.</text>
</comment>
<comment type="similarity">
    <text evidence="2">Belongs to the universal ribosomal protein uL29 family.</text>
</comment>
<evidence type="ECO:0000256" key="4">
    <source>
        <dbReference type="ARBA" id="ARBA00023128"/>
    </source>
</evidence>
<keyword evidence="5" id="KW-0687">Ribonucleoprotein</keyword>
<protein>
    <recommendedName>
        <fullName evidence="6">Large ribosomal subunit protein uL29m</fullName>
    </recommendedName>
    <alternativeName>
        <fullName evidence="7">54S ribosomal protein L4, mitochondrial</fullName>
    </alternativeName>
</protein>
<evidence type="ECO:0000256" key="5">
    <source>
        <dbReference type="ARBA" id="ARBA00023274"/>
    </source>
</evidence>
<feature type="region of interest" description="Disordered" evidence="8">
    <location>
        <begin position="123"/>
        <end position="155"/>
    </location>
</feature>
<dbReference type="InterPro" id="IPR036049">
    <property type="entry name" value="Ribosomal_uL29_sf"/>
</dbReference>
<evidence type="ECO:0000256" key="8">
    <source>
        <dbReference type="SAM" id="MobiDB-lite"/>
    </source>
</evidence>
<gene>
    <name evidence="9" type="primary">MRPL4</name>
    <name evidence="9" type="ORF">LPJ53_004787</name>
</gene>
<dbReference type="Gene3D" id="6.10.330.20">
    <property type="match status" value="1"/>
</dbReference>
<keyword evidence="10" id="KW-1185">Reference proteome</keyword>
<comment type="subcellular location">
    <subcellularLocation>
        <location evidence="1">Mitochondrion</location>
    </subcellularLocation>
</comment>
<dbReference type="EMBL" id="JANBOJ010000242">
    <property type="protein sequence ID" value="KAJ1720601.1"/>
    <property type="molecule type" value="Genomic_DNA"/>
</dbReference>
<evidence type="ECO:0000256" key="1">
    <source>
        <dbReference type="ARBA" id="ARBA00004173"/>
    </source>
</evidence>
<keyword evidence="3 9" id="KW-0689">Ribosomal protein</keyword>
<reference evidence="9" key="1">
    <citation type="submission" date="2022-07" db="EMBL/GenBank/DDBJ databases">
        <title>Phylogenomic reconstructions and comparative analyses of Kickxellomycotina fungi.</title>
        <authorList>
            <person name="Reynolds N.K."/>
            <person name="Stajich J.E."/>
            <person name="Barry K."/>
            <person name="Grigoriev I.V."/>
            <person name="Crous P."/>
            <person name="Smith M.E."/>
        </authorList>
    </citation>
    <scope>NUCLEOTIDE SEQUENCE</scope>
    <source>
        <strain evidence="9">NBRC 32514</strain>
    </source>
</reference>
<dbReference type="SUPFAM" id="SSF46561">
    <property type="entry name" value="Ribosomal protein L29 (L29p)"/>
    <property type="match status" value="1"/>
</dbReference>
<dbReference type="GO" id="GO:0005762">
    <property type="term" value="C:mitochondrial large ribosomal subunit"/>
    <property type="evidence" value="ECO:0007669"/>
    <property type="project" value="TreeGrafter"/>
</dbReference>
<keyword evidence="4" id="KW-0496">Mitochondrion</keyword>
<dbReference type="AlphaFoldDB" id="A0A9W7XTP0"/>
<dbReference type="GO" id="GO:0003735">
    <property type="term" value="F:structural constituent of ribosome"/>
    <property type="evidence" value="ECO:0007669"/>
    <property type="project" value="InterPro"/>
</dbReference>
<dbReference type="PANTHER" id="PTHR21183">
    <property type="entry name" value="RIBOSOMAL PROTEIN L47, MITOCHONDRIAL-RELATED"/>
    <property type="match status" value="1"/>
</dbReference>
<evidence type="ECO:0000256" key="3">
    <source>
        <dbReference type="ARBA" id="ARBA00022980"/>
    </source>
</evidence>
<dbReference type="PANTHER" id="PTHR21183:SF18">
    <property type="entry name" value="LARGE RIBOSOMAL SUBUNIT PROTEIN UL29M"/>
    <property type="match status" value="1"/>
</dbReference>
<accession>A0A9W7XTP0</accession>
<sequence>MLGQFGTLARQLSTRRAAQNSAFIGRGLEEFFEKSQRLPVSRDQTGRAWSASELRQKSWEDLQKLWYVVLKERNVLASQKEETRRLGIPSQFFSNEARIIKCKKTMARIKSVLTEREIAWRKASEEADAASTASTASTAAATAPTETGPAEAKTA</sequence>
<evidence type="ECO:0000256" key="2">
    <source>
        <dbReference type="ARBA" id="ARBA00009254"/>
    </source>
</evidence>